<dbReference type="EMBL" id="JASAOG010000084">
    <property type="protein sequence ID" value="KAK0053730.1"/>
    <property type="molecule type" value="Genomic_DNA"/>
</dbReference>
<feature type="non-terminal residue" evidence="1">
    <location>
        <position position="1"/>
    </location>
</feature>
<dbReference type="AlphaFoldDB" id="A0AAD8BHQ2"/>
<organism evidence="1 2">
    <name type="scientific">Biomphalaria pfeifferi</name>
    <name type="common">Bloodfluke planorb</name>
    <name type="synonym">Freshwater snail</name>
    <dbReference type="NCBI Taxonomy" id="112525"/>
    <lineage>
        <taxon>Eukaryota</taxon>
        <taxon>Metazoa</taxon>
        <taxon>Spiralia</taxon>
        <taxon>Lophotrochozoa</taxon>
        <taxon>Mollusca</taxon>
        <taxon>Gastropoda</taxon>
        <taxon>Heterobranchia</taxon>
        <taxon>Euthyneura</taxon>
        <taxon>Panpulmonata</taxon>
        <taxon>Hygrophila</taxon>
        <taxon>Lymnaeoidea</taxon>
        <taxon>Planorbidae</taxon>
        <taxon>Biomphalaria</taxon>
    </lineage>
</organism>
<protein>
    <submittedName>
        <fullName evidence="1">Uncharacterized protein</fullName>
    </submittedName>
</protein>
<gene>
    <name evidence="1" type="ORF">Bpfe_016950</name>
</gene>
<keyword evidence="2" id="KW-1185">Reference proteome</keyword>
<accession>A0AAD8BHQ2</accession>
<sequence length="193" mass="22648">KKEQIVQEIKQLAELVAGEYRLDTEVNETGVADTMLFWPYKFNRIARGREDKQGFLLEELQNGVYIRRRYLKLITQKEKKSFKVEYYEFKPEWENRTDDPFSKDTLINDLQHKYLNMSACIYQEVEKLGTIFVGKSYYCLPNNAAYDITISCDAMTFKLPTGQTLNYIMKKRETLPLERRSTACGCPESSSPF</sequence>
<proteinExistence type="predicted"/>
<dbReference type="Proteomes" id="UP001233172">
    <property type="component" value="Unassembled WGS sequence"/>
</dbReference>
<reference evidence="1" key="1">
    <citation type="journal article" date="2023" name="PLoS Negl. Trop. Dis.">
        <title>A genome sequence for Biomphalaria pfeifferi, the major vector snail for the human-infecting parasite Schistosoma mansoni.</title>
        <authorList>
            <person name="Bu L."/>
            <person name="Lu L."/>
            <person name="Laidemitt M.R."/>
            <person name="Zhang S.M."/>
            <person name="Mutuku M."/>
            <person name="Mkoji G."/>
            <person name="Steinauer M."/>
            <person name="Loker E.S."/>
        </authorList>
    </citation>
    <scope>NUCLEOTIDE SEQUENCE</scope>
    <source>
        <strain evidence="1">KasaAsao</strain>
    </source>
</reference>
<reference evidence="1" key="2">
    <citation type="submission" date="2023-04" db="EMBL/GenBank/DDBJ databases">
        <authorList>
            <person name="Bu L."/>
            <person name="Lu L."/>
            <person name="Laidemitt M.R."/>
            <person name="Zhang S.M."/>
            <person name="Mutuku M."/>
            <person name="Mkoji G."/>
            <person name="Steinauer M."/>
            <person name="Loker E.S."/>
        </authorList>
    </citation>
    <scope>NUCLEOTIDE SEQUENCE</scope>
    <source>
        <strain evidence="1">KasaAsao</strain>
        <tissue evidence="1">Whole Snail</tissue>
    </source>
</reference>
<name>A0AAD8BHQ2_BIOPF</name>
<evidence type="ECO:0000313" key="2">
    <source>
        <dbReference type="Proteomes" id="UP001233172"/>
    </source>
</evidence>
<evidence type="ECO:0000313" key="1">
    <source>
        <dbReference type="EMBL" id="KAK0053730.1"/>
    </source>
</evidence>
<comment type="caution">
    <text evidence="1">The sequence shown here is derived from an EMBL/GenBank/DDBJ whole genome shotgun (WGS) entry which is preliminary data.</text>
</comment>